<dbReference type="NCBIfam" id="NF011396">
    <property type="entry name" value="PRK14821.1"/>
    <property type="match status" value="1"/>
</dbReference>
<keyword evidence="6 7" id="KW-0546">Nucleotide metabolism</keyword>
<feature type="binding site" evidence="7">
    <location>
        <position position="166"/>
    </location>
    <ligand>
        <name>substrate</name>
    </ligand>
</feature>
<evidence type="ECO:0000256" key="7">
    <source>
        <dbReference type="HAMAP-Rule" id="MF_01405"/>
    </source>
</evidence>
<evidence type="ECO:0000256" key="5">
    <source>
        <dbReference type="ARBA" id="ARBA00022842"/>
    </source>
</evidence>
<dbReference type="EC" id="3.6.1.66" evidence="7"/>
<gene>
    <name evidence="10" type="primary">rdgB</name>
    <name evidence="10" type="ORF">DSO09_02365</name>
    <name evidence="9" type="ORF">EF809_05045</name>
</gene>
<keyword evidence="4 7" id="KW-0378">Hydrolase</keyword>
<feature type="binding site" evidence="7">
    <location>
        <begin position="171"/>
        <end position="172"/>
    </location>
    <ligand>
        <name>substrate</name>
    </ligand>
</feature>
<dbReference type="CDD" id="cd00515">
    <property type="entry name" value="HAM1"/>
    <property type="match status" value="1"/>
</dbReference>
<feature type="active site" description="Proton acceptor" evidence="7">
    <location>
        <position position="66"/>
    </location>
</feature>
<dbReference type="Pfam" id="PF01725">
    <property type="entry name" value="Ham1p_like"/>
    <property type="match status" value="1"/>
</dbReference>
<feature type="binding site" evidence="7">
    <location>
        <position position="37"/>
    </location>
    <ligand>
        <name>Mg(2+)</name>
        <dbReference type="ChEBI" id="CHEBI:18420"/>
    </ligand>
</feature>
<feature type="binding site" evidence="7">
    <location>
        <begin position="8"/>
        <end position="13"/>
    </location>
    <ligand>
        <name>substrate</name>
    </ligand>
</feature>
<dbReference type="GO" id="GO:0036222">
    <property type="term" value="F:XTP diphosphatase activity"/>
    <property type="evidence" value="ECO:0007669"/>
    <property type="project" value="UniProtKB-UniRule"/>
</dbReference>
<dbReference type="InterPro" id="IPR020922">
    <property type="entry name" value="dITP/XTP_pyrophosphatase"/>
</dbReference>
<comment type="subunit">
    <text evidence="7">Homodimer.</text>
</comment>
<dbReference type="GO" id="GO:0009117">
    <property type="term" value="P:nucleotide metabolic process"/>
    <property type="evidence" value="ECO:0007669"/>
    <property type="project" value="UniProtKB-KW"/>
</dbReference>
<evidence type="ECO:0000256" key="8">
    <source>
        <dbReference type="RuleBase" id="RU003781"/>
    </source>
</evidence>
<dbReference type="GO" id="GO:0000166">
    <property type="term" value="F:nucleotide binding"/>
    <property type="evidence" value="ECO:0007669"/>
    <property type="project" value="UniProtKB-KW"/>
</dbReference>
<feature type="binding site" evidence="7">
    <location>
        <begin position="142"/>
        <end position="145"/>
    </location>
    <ligand>
        <name>substrate</name>
    </ligand>
</feature>
<dbReference type="GO" id="GO:0009146">
    <property type="term" value="P:purine nucleoside triphosphate catabolic process"/>
    <property type="evidence" value="ECO:0007669"/>
    <property type="project" value="UniProtKB-UniRule"/>
</dbReference>
<evidence type="ECO:0000256" key="2">
    <source>
        <dbReference type="ARBA" id="ARBA00022723"/>
    </source>
</evidence>
<reference evidence="9 11" key="2">
    <citation type="journal article" date="2019" name="Nat. Microbiol.">
        <title>Wide diversity of methane and short-chain alkane metabolisms in uncultured archaea.</title>
        <authorList>
            <person name="Borrel G."/>
            <person name="Adam P.S."/>
            <person name="McKay L.J."/>
            <person name="Chen L.X."/>
            <person name="Sierra-Garcia I.N."/>
            <person name="Sieber C.M."/>
            <person name="Letourneur Q."/>
            <person name="Ghozlane A."/>
            <person name="Andersen G.L."/>
            <person name="Li W.J."/>
            <person name="Hallam S.J."/>
            <person name="Muyzer G."/>
            <person name="de Oliveira V.M."/>
            <person name="Inskeep W.P."/>
            <person name="Banfield J.F."/>
            <person name="Gribaldo S."/>
        </authorList>
    </citation>
    <scope>NUCLEOTIDE SEQUENCE [LARGE SCALE GENOMIC DNA]</scope>
    <source>
        <strain evidence="9">Verst-YHS</strain>
    </source>
</reference>
<name>A0A523BEL9_9CREN</name>
<evidence type="ECO:0000313" key="10">
    <source>
        <dbReference type="EMBL" id="TDA39396.1"/>
    </source>
</evidence>
<dbReference type="NCBIfam" id="TIGR00042">
    <property type="entry name" value="RdgB/HAM1 family non-canonical purine NTP pyrophosphatase"/>
    <property type="match status" value="1"/>
</dbReference>
<dbReference type="AlphaFoldDB" id="A0A523BEL9"/>
<evidence type="ECO:0000313" key="11">
    <source>
        <dbReference type="Proteomes" id="UP000316080"/>
    </source>
</evidence>
<dbReference type="Gene3D" id="3.90.950.10">
    <property type="match status" value="1"/>
</dbReference>
<keyword evidence="2 7" id="KW-0479">Metal-binding</keyword>
<dbReference type="GO" id="GO:0035870">
    <property type="term" value="F:dITP diphosphatase activity"/>
    <property type="evidence" value="ECO:0007669"/>
    <property type="project" value="UniProtKB-UniRule"/>
</dbReference>
<dbReference type="EMBL" id="QNVI01000028">
    <property type="protein sequence ID" value="TDA39396.1"/>
    <property type="molecule type" value="Genomic_DNA"/>
</dbReference>
<dbReference type="InterPro" id="IPR002637">
    <property type="entry name" value="RdgB/HAM1"/>
</dbReference>
<comment type="cofactor">
    <cofactor evidence="7">
        <name>Mg(2+)</name>
        <dbReference type="ChEBI" id="CHEBI:18420"/>
    </cofactor>
    <text evidence="7">Binds 1 Mg(2+) ion per subunit.</text>
</comment>
<dbReference type="EMBL" id="RXIH01000041">
    <property type="protein sequence ID" value="RZN55557.1"/>
    <property type="molecule type" value="Genomic_DNA"/>
</dbReference>
<dbReference type="GO" id="GO:0017111">
    <property type="term" value="F:ribonucleoside triphosphate phosphatase activity"/>
    <property type="evidence" value="ECO:0007669"/>
    <property type="project" value="InterPro"/>
</dbReference>
<dbReference type="SUPFAM" id="SSF52972">
    <property type="entry name" value="ITPase-like"/>
    <property type="match status" value="1"/>
</dbReference>
<protein>
    <recommendedName>
        <fullName evidence="7">dITP/XTP pyrophosphatase</fullName>
        <ecNumber evidence="7">3.6.1.66</ecNumber>
    </recommendedName>
    <alternativeName>
        <fullName evidence="7">Non-canonical purine NTP pyrophosphatase</fullName>
    </alternativeName>
    <alternativeName>
        <fullName evidence="7">Non-standard purine NTP pyrophosphatase</fullName>
    </alternativeName>
    <alternativeName>
        <fullName evidence="7">Nucleoside-triphosphate diphosphatase</fullName>
    </alternativeName>
    <alternativeName>
        <fullName evidence="7">Nucleoside-triphosphate pyrophosphatase</fullName>
        <shortName evidence="7">NTPase</shortName>
    </alternativeName>
</protein>
<organism evidence="10 12">
    <name type="scientific">Thermoproteota archaeon</name>
    <dbReference type="NCBI Taxonomy" id="2056631"/>
    <lineage>
        <taxon>Archaea</taxon>
        <taxon>Thermoproteota</taxon>
    </lineage>
</organism>
<comment type="similarity">
    <text evidence="1 7 8">Belongs to the HAM1 NTPase family.</text>
</comment>
<comment type="catalytic activity">
    <reaction evidence="7">
        <text>ITP + H2O = IMP + diphosphate + H(+)</text>
        <dbReference type="Rhea" id="RHEA:29399"/>
        <dbReference type="ChEBI" id="CHEBI:15377"/>
        <dbReference type="ChEBI" id="CHEBI:15378"/>
        <dbReference type="ChEBI" id="CHEBI:33019"/>
        <dbReference type="ChEBI" id="CHEBI:58053"/>
        <dbReference type="ChEBI" id="CHEBI:61402"/>
        <dbReference type="EC" id="3.6.1.66"/>
    </reaction>
</comment>
<evidence type="ECO:0000313" key="9">
    <source>
        <dbReference type="EMBL" id="RZN55557.1"/>
    </source>
</evidence>
<evidence type="ECO:0000256" key="1">
    <source>
        <dbReference type="ARBA" id="ARBA00008023"/>
    </source>
</evidence>
<comment type="catalytic activity">
    <reaction evidence="7">
        <text>XTP + H2O = XMP + diphosphate + H(+)</text>
        <dbReference type="Rhea" id="RHEA:28610"/>
        <dbReference type="ChEBI" id="CHEBI:15377"/>
        <dbReference type="ChEBI" id="CHEBI:15378"/>
        <dbReference type="ChEBI" id="CHEBI:33019"/>
        <dbReference type="ChEBI" id="CHEBI:57464"/>
        <dbReference type="ChEBI" id="CHEBI:61314"/>
        <dbReference type="EC" id="3.6.1.66"/>
    </reaction>
</comment>
<keyword evidence="5 7" id="KW-0460">Magnesium</keyword>
<dbReference type="GO" id="GO:0046872">
    <property type="term" value="F:metal ion binding"/>
    <property type="evidence" value="ECO:0007669"/>
    <property type="project" value="UniProtKB-KW"/>
</dbReference>
<evidence type="ECO:0000313" key="12">
    <source>
        <dbReference type="Proteomes" id="UP000317265"/>
    </source>
</evidence>
<evidence type="ECO:0000256" key="6">
    <source>
        <dbReference type="ARBA" id="ARBA00023080"/>
    </source>
</evidence>
<comment type="function">
    <text evidence="7">Pyrophosphatase that catalyzes the hydrolysis of nucleoside triphosphates to their monophosphate derivatives, with a high preference for the non-canonical purine nucleotides XTP (xanthosine triphosphate), dITP (deoxyinosine triphosphate) and ITP. Seems to function as a house-cleaning enzyme that removes non-canonical purine nucleotides from the nucleotide pool, thus preventing their incorporation into DNA/RNA and avoiding chromosomal lesions.</text>
</comment>
<feature type="binding site" evidence="7">
    <location>
        <position position="67"/>
    </location>
    <ligand>
        <name>substrate</name>
    </ligand>
</feature>
<dbReference type="PANTHER" id="PTHR11067:SF9">
    <property type="entry name" value="INOSINE TRIPHOSPHATE PYROPHOSPHATASE"/>
    <property type="match status" value="1"/>
</dbReference>
<comment type="caution">
    <text evidence="10">The sequence shown here is derived from an EMBL/GenBank/DDBJ whole genome shotgun (WGS) entry which is preliminary data.</text>
</comment>
<proteinExistence type="inferred from homology"/>
<evidence type="ECO:0000256" key="3">
    <source>
        <dbReference type="ARBA" id="ARBA00022741"/>
    </source>
</evidence>
<evidence type="ECO:0000256" key="4">
    <source>
        <dbReference type="ARBA" id="ARBA00022801"/>
    </source>
</evidence>
<reference evidence="10 12" key="1">
    <citation type="journal article" date="2019" name="Nat. Microbiol.">
        <title>Expanding anaerobic alkane metabolism in the domain of Archaea.</title>
        <authorList>
            <person name="Wang Y."/>
            <person name="Wegener G."/>
            <person name="Hou J."/>
            <person name="Wang F."/>
            <person name="Xiao X."/>
        </authorList>
    </citation>
    <scope>NUCLEOTIDE SEQUENCE [LARGE SCALE GENOMIC DNA]</scope>
    <source>
        <strain evidence="10">WYZ-LMO11</strain>
    </source>
</reference>
<dbReference type="Proteomes" id="UP000316080">
    <property type="component" value="Unassembled WGS sequence"/>
</dbReference>
<keyword evidence="3 7" id="KW-0547">Nucleotide-binding</keyword>
<dbReference type="HAMAP" id="MF_01405">
    <property type="entry name" value="Non_canon_purine_NTPase"/>
    <property type="match status" value="1"/>
</dbReference>
<dbReference type="GO" id="GO:0005737">
    <property type="term" value="C:cytoplasm"/>
    <property type="evidence" value="ECO:0007669"/>
    <property type="project" value="TreeGrafter"/>
</dbReference>
<dbReference type="GO" id="GO:0036220">
    <property type="term" value="F:ITP diphosphatase activity"/>
    <property type="evidence" value="ECO:0007669"/>
    <property type="project" value="UniProtKB-UniRule"/>
</dbReference>
<feature type="binding site" evidence="7">
    <location>
        <position position="66"/>
    </location>
    <ligand>
        <name>Mg(2+)</name>
        <dbReference type="ChEBI" id="CHEBI:18420"/>
    </ligand>
</feature>
<sequence>MNEIYFVTSNDHKIEEANRILSQFGIKLKKSNIKKIEIQSNSLEKIVKYSLLYAIKKLNNEIIVEDSGLFIEKLNGFPGPFSSYVYKKLGCNGILKLMKEISDRRALFKCVVGYCSPNIKPVIFHGICYGNISYEIRGSHGFGFDPIFIPDNSNGLTFSELSPEEKDKFSHRGIAFRKFGLWYINNIAKP</sequence>
<accession>A0A523BEL9</accession>
<dbReference type="Proteomes" id="UP000317265">
    <property type="component" value="Unassembled WGS sequence"/>
</dbReference>
<comment type="catalytic activity">
    <reaction evidence="7">
        <text>dITP + H2O = dIMP + diphosphate + H(+)</text>
        <dbReference type="Rhea" id="RHEA:28342"/>
        <dbReference type="ChEBI" id="CHEBI:15377"/>
        <dbReference type="ChEBI" id="CHEBI:15378"/>
        <dbReference type="ChEBI" id="CHEBI:33019"/>
        <dbReference type="ChEBI" id="CHEBI:61194"/>
        <dbReference type="ChEBI" id="CHEBI:61382"/>
        <dbReference type="EC" id="3.6.1.66"/>
    </reaction>
</comment>
<dbReference type="InterPro" id="IPR029001">
    <property type="entry name" value="ITPase-like_fam"/>
</dbReference>
<dbReference type="PANTHER" id="PTHR11067">
    <property type="entry name" value="INOSINE TRIPHOSPHATE PYROPHOSPHATASE/HAM1 PROTEIN"/>
    <property type="match status" value="1"/>
</dbReference>